<dbReference type="Proteomes" id="UP001277972">
    <property type="component" value="Unassembled WGS sequence"/>
</dbReference>
<dbReference type="EMBL" id="JAWZSR010000001">
    <property type="protein sequence ID" value="MDX8044852.1"/>
    <property type="molecule type" value="Genomic_DNA"/>
</dbReference>
<evidence type="ECO:0000313" key="2">
    <source>
        <dbReference type="Proteomes" id="UP001277972"/>
    </source>
</evidence>
<accession>A0ACC6M1W5</accession>
<reference evidence="1" key="1">
    <citation type="submission" date="2023-11" db="EMBL/GenBank/DDBJ databases">
        <title>Gracilibacillus pellucida a moderately halophilic bacterium isolated from saline soil in Xinjiang province.</title>
        <authorList>
            <person name="Zhang Z."/>
            <person name="Tan F."/>
            <person name="Wang Y."/>
            <person name="Xia M."/>
        </authorList>
    </citation>
    <scope>NUCLEOTIDE SEQUENCE</scope>
    <source>
        <strain evidence="1">S3-1-1</strain>
    </source>
</reference>
<sequence length="156" mass="17842">MSQLFIIPCGKKKIWDKYPDVGPAKAKDAYIGVLHRLCSQYVEQFGDNWLIISGKHGLLRPSDIVPENYDLTFKANDPRVITLETLQQQIVEKDLLRFDDIIALTGKKYQRIVNQTFQQAKRIQYPLLGTRGIGDMQRLLKNSLEDNKAIHKEGGS</sequence>
<evidence type="ECO:0000313" key="1">
    <source>
        <dbReference type="EMBL" id="MDX8044852.1"/>
    </source>
</evidence>
<organism evidence="1 2">
    <name type="scientific">Gracilibacillus pellucidus</name>
    <dbReference type="NCBI Taxonomy" id="3095368"/>
    <lineage>
        <taxon>Bacteria</taxon>
        <taxon>Bacillati</taxon>
        <taxon>Bacillota</taxon>
        <taxon>Bacilli</taxon>
        <taxon>Bacillales</taxon>
        <taxon>Bacillaceae</taxon>
        <taxon>Gracilibacillus</taxon>
    </lineage>
</organism>
<name>A0ACC6M1W5_9BACI</name>
<protein>
    <submittedName>
        <fullName evidence="1">Uncharacterized protein</fullName>
    </submittedName>
</protein>
<keyword evidence="2" id="KW-1185">Reference proteome</keyword>
<comment type="caution">
    <text evidence="1">The sequence shown here is derived from an EMBL/GenBank/DDBJ whole genome shotgun (WGS) entry which is preliminary data.</text>
</comment>
<gene>
    <name evidence="1" type="ORF">SH601_02535</name>
</gene>
<proteinExistence type="predicted"/>